<evidence type="ECO:0000256" key="1">
    <source>
        <dbReference type="ARBA" id="ARBA00004245"/>
    </source>
</evidence>
<dbReference type="InterPro" id="IPR027417">
    <property type="entry name" value="P-loop_NTPase"/>
</dbReference>
<dbReference type="InterPro" id="IPR011990">
    <property type="entry name" value="TPR-like_helical_dom_sf"/>
</dbReference>
<dbReference type="InterPro" id="IPR019734">
    <property type="entry name" value="TPR_rpt"/>
</dbReference>
<organism evidence="11 12">
    <name type="scientific">Kitasatospora cathayae</name>
    <dbReference type="NCBI Taxonomy" id="3004092"/>
    <lineage>
        <taxon>Bacteria</taxon>
        <taxon>Bacillati</taxon>
        <taxon>Actinomycetota</taxon>
        <taxon>Actinomycetes</taxon>
        <taxon>Kitasatosporales</taxon>
        <taxon>Streptomycetaceae</taxon>
        <taxon>Kitasatospora</taxon>
    </lineage>
</organism>
<dbReference type="PANTHER" id="PTHR45783">
    <property type="entry name" value="KINESIN LIGHT CHAIN"/>
    <property type="match status" value="1"/>
</dbReference>
<dbReference type="Pfam" id="PF13424">
    <property type="entry name" value="TPR_12"/>
    <property type="match status" value="4"/>
</dbReference>
<dbReference type="Pfam" id="PF13374">
    <property type="entry name" value="TPR_10"/>
    <property type="match status" value="2"/>
</dbReference>
<evidence type="ECO:0000256" key="8">
    <source>
        <dbReference type="ARBA" id="ARBA00023175"/>
    </source>
</evidence>
<dbReference type="Proteomes" id="UP001212821">
    <property type="component" value="Chromosome"/>
</dbReference>
<keyword evidence="4" id="KW-0493">Microtubule</keyword>
<gene>
    <name evidence="11" type="ORF">O1G21_32365</name>
</gene>
<comment type="similarity">
    <text evidence="2">Belongs to the kinesin light chain family.</text>
</comment>
<keyword evidence="6" id="KW-0802">TPR repeat</keyword>
<keyword evidence="12" id="KW-1185">Reference proteome</keyword>
<dbReference type="RefSeq" id="WP_270148661.1">
    <property type="nucleotide sequence ID" value="NZ_CP115450.1"/>
</dbReference>
<dbReference type="SUPFAM" id="SSF52540">
    <property type="entry name" value="P-loop containing nucleoside triphosphate hydrolases"/>
    <property type="match status" value="1"/>
</dbReference>
<keyword evidence="5" id="KW-0677">Repeat</keyword>
<keyword evidence="3" id="KW-0963">Cytoplasm</keyword>
<evidence type="ECO:0000313" key="11">
    <source>
        <dbReference type="EMBL" id="WBP90089.1"/>
    </source>
</evidence>
<evidence type="ECO:0000256" key="7">
    <source>
        <dbReference type="ARBA" id="ARBA00023054"/>
    </source>
</evidence>
<sequence length="936" mass="101653">MHDQVGNTVDNSTVQGDVYQAQHLTVHRADRPAVQWPMVIGRIPPRATAFQPREELRQAIDAAREQCGTIVLSQVLAGGGGVGKSQLAAHYAREAVDSGVELVLWLDAAEPAAVTDRYARAAVAVGAPGVTGTAEEDAERFLAWLASTDRSWLIVLDNATEHTGEELWPGTSRGGRGRVIATTRHRGAVSSGGNRMLVEVSTYSPAESAAYLRERMERAGCAHLLDEHAADLAEALGHLPLALAHAAAYLINTRRSSGRYLQLFRNRSRTLDTVLPARSDADGYRGPVTAALLLSLDAAQREEPVGLARPALELAALLDPGGHPQALWATRSALDHLGSTRGTPVDVDEAHDALAVLHNYNLITLTESPHREVTLHALTARATLDGVPADRRPHREAAEALLGLWPGEDHDDRDLAAVLRTNTDALADHTGDLLWGGSGAGEQLLHRSGLSLLAAGLYLPGIAYWSRLAATSERLVGPHDPGTFNARHNLAHSYHLAGRTDEAIELQERLLADRERVLDTDHPDTMNARNNLAASYYVAGRIGEAIELQERLLADRERVLDTDHPHTMNARNNLAASYYVAGRIGEAIELQERVLADRERMVGTDHPDTLTTRNNLATYYANAGRFHEAIELEERVLADQERMVGTDHPDTLTTRNNLATYYGEAGRTSAAIALLEEVHRSRERILGADHPDTHSTLSNLATSYLDAGRYVEAVALLEQVHTGLERIVGADHPNTLNTRANLAISYQIAGRTDEAVNLLEHLLSDFERVLGTDHPHTLNTRANLAGSYQIAGRTDEASSLLERLLADRERLLGTDHPDTLNTRANLATAYQSAGRTDEAVSLQERVLADRERLLGTDHPKTLNTRANLGVSYWEAGRRNEGLQLLLQALAAQERVLGTTHPSTVGTRQNLLHAMRGQPPGGPGAPGTPGTELRGQN</sequence>
<dbReference type="PANTHER" id="PTHR45783:SF3">
    <property type="entry name" value="KINESIN LIGHT CHAIN"/>
    <property type="match status" value="1"/>
</dbReference>
<evidence type="ECO:0000256" key="3">
    <source>
        <dbReference type="ARBA" id="ARBA00022490"/>
    </source>
</evidence>
<proteinExistence type="inferred from homology"/>
<keyword evidence="9" id="KW-0206">Cytoskeleton</keyword>
<evidence type="ECO:0000256" key="10">
    <source>
        <dbReference type="SAM" id="MobiDB-lite"/>
    </source>
</evidence>
<comment type="subcellular location">
    <subcellularLocation>
        <location evidence="1">Cytoplasm</location>
        <location evidence="1">Cytoskeleton</location>
    </subcellularLocation>
</comment>
<evidence type="ECO:0000256" key="5">
    <source>
        <dbReference type="ARBA" id="ARBA00022737"/>
    </source>
</evidence>
<accession>A0ABY7QBF7</accession>
<dbReference type="Gene3D" id="3.40.50.300">
    <property type="entry name" value="P-loop containing nucleotide triphosphate hydrolases"/>
    <property type="match status" value="1"/>
</dbReference>
<dbReference type="SUPFAM" id="SSF48452">
    <property type="entry name" value="TPR-like"/>
    <property type="match status" value="4"/>
</dbReference>
<dbReference type="Gene3D" id="1.25.40.10">
    <property type="entry name" value="Tetratricopeptide repeat domain"/>
    <property type="match status" value="3"/>
</dbReference>
<evidence type="ECO:0000256" key="2">
    <source>
        <dbReference type="ARBA" id="ARBA00009622"/>
    </source>
</evidence>
<evidence type="ECO:0000256" key="6">
    <source>
        <dbReference type="ARBA" id="ARBA00022803"/>
    </source>
</evidence>
<protein>
    <submittedName>
        <fullName evidence="11">Tetratricopeptide repeat protein</fullName>
    </submittedName>
</protein>
<evidence type="ECO:0000256" key="4">
    <source>
        <dbReference type="ARBA" id="ARBA00022701"/>
    </source>
</evidence>
<keyword evidence="8" id="KW-0505">Motor protein</keyword>
<dbReference type="EMBL" id="CP115450">
    <property type="protein sequence ID" value="WBP90089.1"/>
    <property type="molecule type" value="Genomic_DNA"/>
</dbReference>
<dbReference type="InterPro" id="IPR002151">
    <property type="entry name" value="Kinesin_light"/>
</dbReference>
<dbReference type="SMART" id="SM00028">
    <property type="entry name" value="TPR"/>
    <property type="match status" value="8"/>
</dbReference>
<dbReference type="PRINTS" id="PR00381">
    <property type="entry name" value="KINESINLIGHT"/>
</dbReference>
<keyword evidence="7" id="KW-0175">Coiled coil</keyword>
<feature type="region of interest" description="Disordered" evidence="10">
    <location>
        <begin position="912"/>
        <end position="936"/>
    </location>
</feature>
<evidence type="ECO:0000313" key="12">
    <source>
        <dbReference type="Proteomes" id="UP001212821"/>
    </source>
</evidence>
<reference evidence="12" key="1">
    <citation type="submission" date="2022-12" db="EMBL/GenBank/DDBJ databases">
        <authorList>
            <person name="Mo P."/>
        </authorList>
    </citation>
    <scope>NUCLEOTIDE SEQUENCE [LARGE SCALE GENOMIC DNA]</scope>
    <source>
        <strain evidence="12">HUAS 3-15</strain>
    </source>
</reference>
<name>A0ABY7QBF7_9ACTN</name>
<evidence type="ECO:0000256" key="9">
    <source>
        <dbReference type="ARBA" id="ARBA00023212"/>
    </source>
</evidence>